<gene>
    <name evidence="2" type="ORF">TrLO_g14184</name>
</gene>
<keyword evidence="3" id="KW-1185">Reference proteome</keyword>
<evidence type="ECO:0000313" key="3">
    <source>
        <dbReference type="Proteomes" id="UP001165122"/>
    </source>
</evidence>
<evidence type="ECO:0000313" key="2">
    <source>
        <dbReference type="EMBL" id="GMH74865.1"/>
    </source>
</evidence>
<dbReference type="EMBL" id="BRXW01000703">
    <property type="protein sequence ID" value="GMH74865.1"/>
    <property type="molecule type" value="Genomic_DNA"/>
</dbReference>
<name>A0A9W7ARV6_9STRA</name>
<protein>
    <submittedName>
        <fullName evidence="2">Uncharacterized protein</fullName>
    </submittedName>
</protein>
<reference evidence="3" key="1">
    <citation type="journal article" date="2023" name="Commun. Biol.">
        <title>Genome analysis of Parmales, the sister group of diatoms, reveals the evolutionary specialization of diatoms from phago-mixotrophs to photoautotrophs.</title>
        <authorList>
            <person name="Ban H."/>
            <person name="Sato S."/>
            <person name="Yoshikawa S."/>
            <person name="Yamada K."/>
            <person name="Nakamura Y."/>
            <person name="Ichinomiya M."/>
            <person name="Sato N."/>
            <person name="Blanc-Mathieu R."/>
            <person name="Endo H."/>
            <person name="Kuwata A."/>
            <person name="Ogata H."/>
        </authorList>
    </citation>
    <scope>NUCLEOTIDE SEQUENCE [LARGE SCALE GENOMIC DNA]</scope>
    <source>
        <strain evidence="3">NIES 3700</strain>
    </source>
</reference>
<proteinExistence type="predicted"/>
<dbReference type="AlphaFoldDB" id="A0A9W7ARV6"/>
<organism evidence="2 3">
    <name type="scientific">Triparma laevis f. longispina</name>
    <dbReference type="NCBI Taxonomy" id="1714387"/>
    <lineage>
        <taxon>Eukaryota</taxon>
        <taxon>Sar</taxon>
        <taxon>Stramenopiles</taxon>
        <taxon>Ochrophyta</taxon>
        <taxon>Bolidophyceae</taxon>
        <taxon>Parmales</taxon>
        <taxon>Triparmaceae</taxon>
        <taxon>Triparma</taxon>
    </lineage>
</organism>
<feature type="region of interest" description="Disordered" evidence="1">
    <location>
        <begin position="66"/>
        <end position="112"/>
    </location>
</feature>
<dbReference type="Proteomes" id="UP001165122">
    <property type="component" value="Unassembled WGS sequence"/>
</dbReference>
<comment type="caution">
    <text evidence="2">The sequence shown here is derived from an EMBL/GenBank/DDBJ whole genome shotgun (WGS) entry which is preliminary data.</text>
</comment>
<feature type="compositionally biased region" description="Basic residues" evidence="1">
    <location>
        <begin position="84"/>
        <end position="112"/>
    </location>
</feature>
<sequence length="112" mass="12424">MASTIPPRLLDSSKSTIVPLADVPAHLSTFLHSIEDPEMVSRLQGIVDCIEGGVGGGVDFAALIKGGEKRKVEEDEEEDDEKKAKKHKKDKKEKKEKKEKKDKKKKSKKDSP</sequence>
<evidence type="ECO:0000256" key="1">
    <source>
        <dbReference type="SAM" id="MobiDB-lite"/>
    </source>
</evidence>
<accession>A0A9W7ARV6</accession>